<evidence type="ECO:0000256" key="1">
    <source>
        <dbReference type="ARBA" id="ARBA00004123"/>
    </source>
</evidence>
<organism evidence="7 8">
    <name type="scientific">Paramecium octaurelia</name>
    <dbReference type="NCBI Taxonomy" id="43137"/>
    <lineage>
        <taxon>Eukaryota</taxon>
        <taxon>Sar</taxon>
        <taxon>Alveolata</taxon>
        <taxon>Ciliophora</taxon>
        <taxon>Intramacronucleata</taxon>
        <taxon>Oligohymenophorea</taxon>
        <taxon>Peniculida</taxon>
        <taxon>Parameciidae</taxon>
        <taxon>Paramecium</taxon>
    </lineage>
</organism>
<keyword evidence="8" id="KW-1185">Reference proteome</keyword>
<evidence type="ECO:0000313" key="7">
    <source>
        <dbReference type="EMBL" id="CAD8212353.1"/>
    </source>
</evidence>
<keyword evidence="2" id="KW-0328">Glycosyltransferase</keyword>
<comment type="caution">
    <text evidence="7">The sequence shown here is derived from an EMBL/GenBank/DDBJ whole genome shotgun (WGS) entry which is preliminary data.</text>
</comment>
<name>A0A8S1YGA3_PAROT</name>
<evidence type="ECO:0000256" key="2">
    <source>
        <dbReference type="ARBA" id="ARBA00022676"/>
    </source>
</evidence>
<reference evidence="7" key="1">
    <citation type="submission" date="2021-01" db="EMBL/GenBank/DDBJ databases">
        <authorList>
            <consortium name="Genoscope - CEA"/>
            <person name="William W."/>
        </authorList>
    </citation>
    <scope>NUCLEOTIDE SEQUENCE</scope>
</reference>
<dbReference type="OMA" id="FEPKVWA"/>
<dbReference type="GO" id="GO:0016757">
    <property type="term" value="F:glycosyltransferase activity"/>
    <property type="evidence" value="ECO:0007669"/>
    <property type="project" value="UniProtKB-KW"/>
</dbReference>
<evidence type="ECO:0000256" key="3">
    <source>
        <dbReference type="ARBA" id="ARBA00022679"/>
    </source>
</evidence>
<dbReference type="Proteomes" id="UP000683925">
    <property type="component" value="Unassembled WGS sequence"/>
</dbReference>
<gene>
    <name evidence="7" type="ORF">POCTA_138.1.T1570108</name>
</gene>
<dbReference type="Pfam" id="PF01661">
    <property type="entry name" value="Macro"/>
    <property type="match status" value="1"/>
</dbReference>
<evidence type="ECO:0000259" key="6">
    <source>
        <dbReference type="Pfam" id="PF01661"/>
    </source>
</evidence>
<protein>
    <recommendedName>
        <fullName evidence="6">Macro domain-containing protein</fullName>
    </recommendedName>
</protein>
<sequence length="409" mass="48118">MQLSTTIAKIGNINVNIQLGNITQYQNLDAIILPTNPLLFREPGVSGEIFKKCGQEKLEKAFKKLKEREKAKRMQESGQKEQAVLLNKVKEKQLILDFSQFLEMKQQEEKDQELADIRFDIGYVDRMKSYNLLNEQQVKNLLFVIEPEKFNEYLMIQSIKNIVIKSYQLNYRKVAIPILCQIFDNFEPKVWAFQYKKAFIDVQEQFKLGYEIQIIVVCHNEDVLYGFQKTFQSQEYVKTTNIYITDVRDVEVLVNPVNQNNPYFGASGKIIEKAGYALEQDIREQIAKGNRWVLSKSFKLQEQKIKYILTFIGPVQQRKTRAEKLQYFFQKILQICNEQLKVESICIPLLAIPQAIFEQKENQNFLLNRIALSLKDAILEFENQKKKHKIIQISIQDEQLREFCVQLFQ</sequence>
<dbReference type="OrthoDB" id="303724at2759"/>
<dbReference type="AlphaFoldDB" id="A0A8S1YGA3"/>
<evidence type="ECO:0000313" key="8">
    <source>
        <dbReference type="Proteomes" id="UP000683925"/>
    </source>
</evidence>
<dbReference type="InterPro" id="IPR052056">
    <property type="entry name" value="Mono-ARTD/PARP"/>
</dbReference>
<dbReference type="PANTHER" id="PTHR14453:SF67">
    <property type="entry name" value="POLY [ADP-RIBOSE] POLYMERASE"/>
    <property type="match status" value="1"/>
</dbReference>
<dbReference type="EMBL" id="CAJJDP010000159">
    <property type="protein sequence ID" value="CAD8212353.1"/>
    <property type="molecule type" value="Genomic_DNA"/>
</dbReference>
<evidence type="ECO:0000256" key="4">
    <source>
        <dbReference type="ARBA" id="ARBA00023027"/>
    </source>
</evidence>
<dbReference type="GO" id="GO:0005634">
    <property type="term" value="C:nucleus"/>
    <property type="evidence" value="ECO:0007669"/>
    <property type="project" value="UniProtKB-SubCell"/>
</dbReference>
<comment type="subcellular location">
    <subcellularLocation>
        <location evidence="1">Nucleus</location>
    </subcellularLocation>
</comment>
<keyword evidence="3" id="KW-0808">Transferase</keyword>
<keyword evidence="5" id="KW-0539">Nucleus</keyword>
<proteinExistence type="predicted"/>
<feature type="domain" description="Macro" evidence="6">
    <location>
        <begin position="254"/>
        <end position="351"/>
    </location>
</feature>
<dbReference type="InterPro" id="IPR002589">
    <property type="entry name" value="Macro_dom"/>
</dbReference>
<dbReference type="PANTHER" id="PTHR14453">
    <property type="entry name" value="PARP/ZINC FINGER CCCH TYPE DOMAIN CONTAINING PROTEIN"/>
    <property type="match status" value="1"/>
</dbReference>
<accession>A0A8S1YGA3</accession>
<keyword evidence="4" id="KW-0520">NAD</keyword>
<dbReference type="GO" id="GO:0010629">
    <property type="term" value="P:negative regulation of gene expression"/>
    <property type="evidence" value="ECO:0007669"/>
    <property type="project" value="TreeGrafter"/>
</dbReference>
<evidence type="ECO:0000256" key="5">
    <source>
        <dbReference type="ARBA" id="ARBA00023242"/>
    </source>
</evidence>
<dbReference type="GO" id="GO:0003714">
    <property type="term" value="F:transcription corepressor activity"/>
    <property type="evidence" value="ECO:0007669"/>
    <property type="project" value="TreeGrafter"/>
</dbReference>
<dbReference type="GO" id="GO:0005737">
    <property type="term" value="C:cytoplasm"/>
    <property type="evidence" value="ECO:0007669"/>
    <property type="project" value="TreeGrafter"/>
</dbReference>